<sequence>MASSVASGSSLKMALSTRAVFLLLLSTLVLYHGQASSNGDTVTRRIQHGFKDVTNTAETLRIAAENIDMFNAPQQGISIAQGLAAINAKIGHGIEKMKTETLPALSDSDANLVVESLKEFVKVHKAMLHLVIEKTELPAMIASFDPIRMTLVNMDDVVCSLASDIVQLIPTQRPAAQKQFADLHDTLQDAVRKYSMSLGTTESDGALTATTAKIIEGLKTVTDMSDKLRVATEKINIFNAAQQGVVIATGFTTIIQKVSEGIVRVDRVTSGPLPDADAQLVVDALTTFVKVHQALLNVVIGKHGIIAMVPFFEPIRIALVSLEAVIDRLAFDLIALIPTQKNSATIQFQTLDVTLDKAVKTYSYSLESAESEAALTATTAKIIEGLTTVTDMSDKLRVATEKINIFNAAQQGVVIATGFTTIIQKVSEGIVRVDRVTSGPLPDADAQLVVDALTTFVKVHQALLNVVIGKHGIIAMVPFFEPIRIALVSLEAVIDRLAFDLIALIPTQKNSATIQFQTLDVTLDKAVKTYSYSLESAESDAALTATTAKIIEGLTTVTDMSDKLRIATEKINIFNAAQQGVVIATGFTTIIQKVSEGIVRVDRVTSGPLPDADAQLVVDALTTFVKVHQALLNVVIGKHGIVAMVPFFEPIRIALVGLEAVIDRLAFDLIALIPTQKNSATIQFQTLDVTLDKAVKTYSYSLESAESDAALTATTAKIIEGLKTVTDMSDKLRVATEKINIFNAPQQGVVIATGFTTIIQKVSEGIVRVDRVTSGPLPDADAQLVVDALTTFVKVHQALLNVVIGKHGIIAMVPFFEPIRIALVSLEAVIDRLAFDLIALIPTQKNSATIQFQTLDVTLDKAVKTYSYSLESASDAKTGSPVMEKIGNGIKTVTDMSVDLIQKIIAKY</sequence>
<name>A0A2R6WC45_MARPO</name>
<protein>
    <submittedName>
        <fullName evidence="2">Uncharacterized protein</fullName>
    </submittedName>
</protein>
<accession>A0A2R6WC45</accession>
<evidence type="ECO:0000313" key="3">
    <source>
        <dbReference type="Proteomes" id="UP000244005"/>
    </source>
</evidence>
<organism evidence="2 3">
    <name type="scientific">Marchantia polymorpha</name>
    <name type="common">Common liverwort</name>
    <name type="synonym">Marchantia aquatica</name>
    <dbReference type="NCBI Taxonomy" id="3197"/>
    <lineage>
        <taxon>Eukaryota</taxon>
        <taxon>Viridiplantae</taxon>
        <taxon>Streptophyta</taxon>
        <taxon>Embryophyta</taxon>
        <taxon>Marchantiophyta</taxon>
        <taxon>Marchantiopsida</taxon>
        <taxon>Marchantiidae</taxon>
        <taxon>Marchantiales</taxon>
        <taxon>Marchantiaceae</taxon>
        <taxon>Marchantia</taxon>
    </lineage>
</organism>
<evidence type="ECO:0000313" key="2">
    <source>
        <dbReference type="EMBL" id="PTQ31407.1"/>
    </source>
</evidence>
<reference evidence="3" key="1">
    <citation type="journal article" date="2017" name="Cell">
        <title>Insights into land plant evolution garnered from the Marchantia polymorpha genome.</title>
        <authorList>
            <person name="Bowman J.L."/>
            <person name="Kohchi T."/>
            <person name="Yamato K.T."/>
            <person name="Jenkins J."/>
            <person name="Shu S."/>
            <person name="Ishizaki K."/>
            <person name="Yamaoka S."/>
            <person name="Nishihama R."/>
            <person name="Nakamura Y."/>
            <person name="Berger F."/>
            <person name="Adam C."/>
            <person name="Aki S.S."/>
            <person name="Althoff F."/>
            <person name="Araki T."/>
            <person name="Arteaga-Vazquez M.A."/>
            <person name="Balasubrmanian S."/>
            <person name="Barry K."/>
            <person name="Bauer D."/>
            <person name="Boehm C.R."/>
            <person name="Briginshaw L."/>
            <person name="Caballero-Perez J."/>
            <person name="Catarino B."/>
            <person name="Chen F."/>
            <person name="Chiyoda S."/>
            <person name="Chovatia M."/>
            <person name="Davies K.M."/>
            <person name="Delmans M."/>
            <person name="Demura T."/>
            <person name="Dierschke T."/>
            <person name="Dolan L."/>
            <person name="Dorantes-Acosta A.E."/>
            <person name="Eklund D.M."/>
            <person name="Florent S.N."/>
            <person name="Flores-Sandoval E."/>
            <person name="Fujiyama A."/>
            <person name="Fukuzawa H."/>
            <person name="Galik B."/>
            <person name="Grimanelli D."/>
            <person name="Grimwood J."/>
            <person name="Grossniklaus U."/>
            <person name="Hamada T."/>
            <person name="Haseloff J."/>
            <person name="Hetherington A.J."/>
            <person name="Higo A."/>
            <person name="Hirakawa Y."/>
            <person name="Hundley H.N."/>
            <person name="Ikeda Y."/>
            <person name="Inoue K."/>
            <person name="Inoue S.I."/>
            <person name="Ishida S."/>
            <person name="Jia Q."/>
            <person name="Kakita M."/>
            <person name="Kanazawa T."/>
            <person name="Kawai Y."/>
            <person name="Kawashima T."/>
            <person name="Kennedy M."/>
            <person name="Kinose K."/>
            <person name="Kinoshita T."/>
            <person name="Kohara Y."/>
            <person name="Koide E."/>
            <person name="Komatsu K."/>
            <person name="Kopischke S."/>
            <person name="Kubo M."/>
            <person name="Kyozuka J."/>
            <person name="Lagercrantz U."/>
            <person name="Lin S.S."/>
            <person name="Lindquist E."/>
            <person name="Lipzen A.M."/>
            <person name="Lu C.W."/>
            <person name="De Luna E."/>
            <person name="Martienssen R.A."/>
            <person name="Minamino N."/>
            <person name="Mizutani M."/>
            <person name="Mizutani M."/>
            <person name="Mochizuki N."/>
            <person name="Monte I."/>
            <person name="Mosher R."/>
            <person name="Nagasaki H."/>
            <person name="Nakagami H."/>
            <person name="Naramoto S."/>
            <person name="Nishitani K."/>
            <person name="Ohtani M."/>
            <person name="Okamoto T."/>
            <person name="Okumura M."/>
            <person name="Phillips J."/>
            <person name="Pollak B."/>
            <person name="Reinders A."/>
            <person name="Rovekamp M."/>
            <person name="Sano R."/>
            <person name="Sawa S."/>
            <person name="Schmid M.W."/>
            <person name="Shirakawa M."/>
            <person name="Solano R."/>
            <person name="Spunde A."/>
            <person name="Suetsugu N."/>
            <person name="Sugano S."/>
            <person name="Sugiyama A."/>
            <person name="Sun R."/>
            <person name="Suzuki Y."/>
            <person name="Takenaka M."/>
            <person name="Takezawa D."/>
            <person name="Tomogane H."/>
            <person name="Tsuzuki M."/>
            <person name="Ueda T."/>
            <person name="Umeda M."/>
            <person name="Ward J.M."/>
            <person name="Watanabe Y."/>
            <person name="Yazaki K."/>
            <person name="Yokoyama R."/>
            <person name="Yoshitake Y."/>
            <person name="Yotsui I."/>
            <person name="Zachgo S."/>
            <person name="Schmutz J."/>
        </authorList>
    </citation>
    <scope>NUCLEOTIDE SEQUENCE [LARGE SCALE GENOMIC DNA]</scope>
    <source>
        <strain evidence="3">Tak-1</strain>
    </source>
</reference>
<dbReference type="OrthoDB" id="3210262at2759"/>
<dbReference type="EMBL" id="KZ772784">
    <property type="protein sequence ID" value="PTQ31407.1"/>
    <property type="molecule type" value="Genomic_DNA"/>
</dbReference>
<dbReference type="Pfam" id="PF17615">
    <property type="entry name" value="C166"/>
    <property type="match status" value="4"/>
</dbReference>
<dbReference type="AlphaFoldDB" id="A0A2R6WC45"/>
<keyword evidence="1" id="KW-0732">Signal</keyword>
<feature type="chain" id="PRO_5015342823" evidence="1">
    <location>
        <begin position="36"/>
        <end position="908"/>
    </location>
</feature>
<feature type="signal peptide" evidence="1">
    <location>
        <begin position="1"/>
        <end position="35"/>
    </location>
</feature>
<keyword evidence="3" id="KW-1185">Reference proteome</keyword>
<gene>
    <name evidence="2" type="ORF">MARPO_0112s0050</name>
</gene>
<dbReference type="Proteomes" id="UP000244005">
    <property type="component" value="Unassembled WGS sequence"/>
</dbReference>
<evidence type="ECO:0000256" key="1">
    <source>
        <dbReference type="SAM" id="SignalP"/>
    </source>
</evidence>
<proteinExistence type="predicted"/>